<dbReference type="InterPro" id="IPR006059">
    <property type="entry name" value="SBP"/>
</dbReference>
<dbReference type="EMBL" id="JQ303337">
    <property type="protein sequence ID" value="AFN57646.1"/>
    <property type="molecule type" value="Genomic_DNA"/>
</dbReference>
<name>I6XZ82_9BACT</name>
<dbReference type="AlphaFoldDB" id="I6XZ82"/>
<dbReference type="SUPFAM" id="SSF53850">
    <property type="entry name" value="Periplasmic binding protein-like II"/>
    <property type="match status" value="1"/>
</dbReference>
<evidence type="ECO:0000313" key="1">
    <source>
        <dbReference type="EMBL" id="AFN57646.1"/>
    </source>
</evidence>
<dbReference type="Pfam" id="PF13416">
    <property type="entry name" value="SBP_bac_8"/>
    <property type="match status" value="1"/>
</dbReference>
<reference evidence="1" key="1">
    <citation type="journal article" date="2012" name="PLoS ONE">
        <title>Functional metagenomics unveils a multifunctional glycosyl hydrolase from the family 43 catalysing the breakdown of plant polymers in the calf rumen.</title>
        <authorList>
            <person name="Ferrer M."/>
            <person name="Ghazi A."/>
            <person name="Beloqui A."/>
            <person name="Vieites J.M."/>
            <person name="Lopez-Cortes N."/>
            <person name="Marin-Navarro J."/>
            <person name="Nechitaylo T.Y."/>
            <person name="Guazzaroni M.E."/>
            <person name="Polaina J."/>
            <person name="Waliczek A."/>
            <person name="Chernikova T.N."/>
            <person name="Reva O.N."/>
            <person name="Golyshina O.V."/>
            <person name="Golyshin P.N."/>
        </authorList>
    </citation>
    <scope>NUCLEOTIDE SEQUENCE</scope>
</reference>
<dbReference type="PROSITE" id="PS51257">
    <property type="entry name" value="PROKAR_LIPOPROTEIN"/>
    <property type="match status" value="1"/>
</dbReference>
<sequence length="799" mass="89500">MKNLNKAISTTLIASIMLSVTVTGCSGKAAGKNEVISEDTPWYSANKFEVEDGIEDASFKSIDYVGAYEDQVIFRAQGMYNSDPDTEWESQSFYDLKFDFIIKYDLDGNILDTYDIKQLFNDNSDSDAKLYIDDVSISGYEVSAYSTNYEGAAMQKSRLVMDIRDGSVIDFEKDAGGATSGAPILTKYEGGYCAEIYQVFNVNTSYKIVITDPNGETTSYDLDEYLPGMELHFVNNIVYTGDGKFVFSANCGEFDMDALVSKVTFSFFTIDTNKKTVTEYTGDTSAFYRYFFFASYQEGIGPVSIDMDGIYKIDFEQGTKDKIFSFDWCNINRYDAETLSIISYSEDRIILAGTVYRGSMYLDSEDDYETIVYILDRQETNPNVGKKVLVASTLGTYNYCLCDAVCTYNETNPDYYIRLDDSYSTYSQDYDPTVDDLNALLLDQEAALSYQLMVDLMAGEGPDMILDASYYDQLNSPDYLLDLTSYVETDGLFSNVIDAAKTPDGKLYHCPVTISINGIVVHKDDVPSDLKGFTFDEYADFVSDVCNGTDPMYMEKTEFFTTCLSAMSDEFVTDGKVDYNKDSFKQLAEYTKNSTMQAGYGEFRDLMPTPMGNAEFLYSCTLAMLLPRYEDDLTDVRIVGLPTSDGRGPQISMISSVAISAQTSEAEACAAFISTLLSEDIQTEYGTYTDGMPIRISSYEASSSTLLERYNTSVEKDYANYTSEELVMYNSNTKILDESVIDDFEAMIASCEDTASLDPAIEKIVYEEIQAYFADQKSIDDVIELINNRVSLYVSERNG</sequence>
<accession>I6XZ82</accession>
<protein>
    <submittedName>
        <fullName evidence="1">Sugar transporter</fullName>
    </submittedName>
</protein>
<dbReference type="Gene3D" id="3.40.190.10">
    <property type="entry name" value="Periplasmic binding protein-like II"/>
    <property type="match status" value="1"/>
</dbReference>
<proteinExistence type="predicted"/>
<keyword evidence="1" id="KW-0762">Sugar transport</keyword>
<organism evidence="1">
    <name type="scientific">uncultured bacterium r_01</name>
    <dbReference type="NCBI Taxonomy" id="1132276"/>
    <lineage>
        <taxon>Bacteria</taxon>
        <taxon>environmental samples</taxon>
    </lineage>
</organism>
<keyword evidence="1" id="KW-0813">Transport</keyword>